<evidence type="ECO:0000313" key="4">
    <source>
        <dbReference type="EMBL" id="MFC7373504.1"/>
    </source>
</evidence>
<keyword evidence="2" id="KW-1133">Transmembrane helix</keyword>
<dbReference type="RefSeq" id="WP_379751506.1">
    <property type="nucleotide sequence ID" value="NZ_JBHTCP010000052.1"/>
</dbReference>
<dbReference type="InterPro" id="IPR027843">
    <property type="entry name" value="DUF4440"/>
</dbReference>
<evidence type="ECO:0000259" key="3">
    <source>
        <dbReference type="Pfam" id="PF14534"/>
    </source>
</evidence>
<organism evidence="4 5">
    <name type="scientific">Fictibacillus iocasae</name>
    <dbReference type="NCBI Taxonomy" id="2715437"/>
    <lineage>
        <taxon>Bacteria</taxon>
        <taxon>Bacillati</taxon>
        <taxon>Bacillota</taxon>
        <taxon>Bacilli</taxon>
        <taxon>Bacillales</taxon>
        <taxon>Fictibacillaceae</taxon>
        <taxon>Fictibacillus</taxon>
    </lineage>
</organism>
<dbReference type="InterPro" id="IPR032710">
    <property type="entry name" value="NTF2-like_dom_sf"/>
</dbReference>
<dbReference type="Pfam" id="PF14534">
    <property type="entry name" value="DUF4440"/>
    <property type="match status" value="1"/>
</dbReference>
<protein>
    <submittedName>
        <fullName evidence="4">DUF4440 domain-containing protein</fullName>
    </submittedName>
</protein>
<keyword evidence="2" id="KW-0812">Transmembrane</keyword>
<comment type="caution">
    <text evidence="4">The sequence shown here is derived from an EMBL/GenBank/DDBJ whole genome shotgun (WGS) entry which is preliminary data.</text>
</comment>
<feature type="region of interest" description="Disordered" evidence="1">
    <location>
        <begin position="37"/>
        <end position="84"/>
    </location>
</feature>
<keyword evidence="5" id="KW-1185">Reference proteome</keyword>
<dbReference type="Gene3D" id="3.10.450.50">
    <property type="match status" value="1"/>
</dbReference>
<dbReference type="Proteomes" id="UP001596549">
    <property type="component" value="Unassembled WGS sequence"/>
</dbReference>
<dbReference type="EMBL" id="JBHTCP010000052">
    <property type="protein sequence ID" value="MFC7373504.1"/>
    <property type="molecule type" value="Genomic_DNA"/>
</dbReference>
<feature type="transmembrane region" description="Helical" evidence="2">
    <location>
        <begin position="6"/>
        <end position="29"/>
    </location>
</feature>
<reference evidence="5" key="1">
    <citation type="journal article" date="2019" name="Int. J. Syst. Evol. Microbiol.">
        <title>The Global Catalogue of Microorganisms (GCM) 10K type strain sequencing project: providing services to taxonomists for standard genome sequencing and annotation.</title>
        <authorList>
            <consortium name="The Broad Institute Genomics Platform"/>
            <consortium name="The Broad Institute Genome Sequencing Center for Infectious Disease"/>
            <person name="Wu L."/>
            <person name="Ma J."/>
        </authorList>
    </citation>
    <scope>NUCLEOTIDE SEQUENCE [LARGE SCALE GENOMIC DNA]</scope>
    <source>
        <strain evidence="5">NBRC 106396</strain>
    </source>
</reference>
<feature type="domain" description="DUF4440" evidence="3">
    <location>
        <begin position="95"/>
        <end position="198"/>
    </location>
</feature>
<proteinExistence type="predicted"/>
<evidence type="ECO:0000313" key="5">
    <source>
        <dbReference type="Proteomes" id="UP001596549"/>
    </source>
</evidence>
<evidence type="ECO:0000256" key="1">
    <source>
        <dbReference type="SAM" id="MobiDB-lite"/>
    </source>
</evidence>
<gene>
    <name evidence="4" type="ORF">ACFQPF_17825</name>
</gene>
<accession>A0ABW2NSI7</accession>
<dbReference type="PROSITE" id="PS51257">
    <property type="entry name" value="PROKAR_LIPOPROTEIN"/>
    <property type="match status" value="1"/>
</dbReference>
<evidence type="ECO:0000256" key="2">
    <source>
        <dbReference type="SAM" id="Phobius"/>
    </source>
</evidence>
<sequence length="205" mass="22322">MSSTKYGALSAVFIASILLTGCGVSGLAVSEERKMMNEAAGAEESPETETEEKVAAIEASSNVEAESEAVPDPDPSSSEDAISGAVPEEVQREVIAVLQEQISAYNRSDLEGYMSTLSRDAVGFDYEKEKQHMQAAFEQLDSTMTLTEFTFDQYDEQGFVTVVTLVEVETTVKATGKRVKNVMQNANMFQKEPDGWKMSASLVME</sequence>
<name>A0ABW2NSI7_9BACL</name>
<keyword evidence="2" id="KW-0472">Membrane</keyword>
<dbReference type="SUPFAM" id="SSF54427">
    <property type="entry name" value="NTF2-like"/>
    <property type="match status" value="1"/>
</dbReference>